<evidence type="ECO:0000313" key="4">
    <source>
        <dbReference type="Proteomes" id="UP000190637"/>
    </source>
</evidence>
<dbReference type="RefSeq" id="WP_235000801.1">
    <property type="nucleotide sequence ID" value="NZ_FUWS01000003.1"/>
</dbReference>
<accession>A0A1T4MYZ0</accession>
<feature type="compositionally biased region" description="Acidic residues" evidence="1">
    <location>
        <begin position="295"/>
        <end position="305"/>
    </location>
</feature>
<feature type="transmembrane region" description="Helical" evidence="2">
    <location>
        <begin position="65"/>
        <end position="85"/>
    </location>
</feature>
<evidence type="ECO:0000256" key="2">
    <source>
        <dbReference type="SAM" id="Phobius"/>
    </source>
</evidence>
<evidence type="ECO:0008006" key="5">
    <source>
        <dbReference type="Google" id="ProtNLM"/>
    </source>
</evidence>
<feature type="compositionally biased region" description="Basic and acidic residues" evidence="1">
    <location>
        <begin position="194"/>
        <end position="210"/>
    </location>
</feature>
<feature type="compositionally biased region" description="Basic and acidic residues" evidence="1">
    <location>
        <begin position="10"/>
        <end position="19"/>
    </location>
</feature>
<dbReference type="AlphaFoldDB" id="A0A1T4MYZ0"/>
<feature type="region of interest" description="Disordered" evidence="1">
    <location>
        <begin position="1"/>
        <end position="20"/>
    </location>
</feature>
<gene>
    <name evidence="3" type="ORF">SAMN02745673_01199</name>
</gene>
<keyword evidence="2" id="KW-1133">Transmembrane helix</keyword>
<keyword evidence="2" id="KW-0812">Transmembrane</keyword>
<feature type="compositionally biased region" description="Basic and acidic residues" evidence="1">
    <location>
        <begin position="221"/>
        <end position="236"/>
    </location>
</feature>
<name>A0A1T4MYZ0_9ACTN</name>
<keyword evidence="2" id="KW-0472">Membrane</keyword>
<evidence type="ECO:0000313" key="3">
    <source>
        <dbReference type="EMBL" id="SJZ72121.1"/>
    </source>
</evidence>
<feature type="transmembrane region" description="Helical" evidence="2">
    <location>
        <begin position="125"/>
        <end position="148"/>
    </location>
</feature>
<feature type="compositionally biased region" description="Basic and acidic residues" evidence="1">
    <location>
        <begin position="244"/>
        <end position="263"/>
    </location>
</feature>
<protein>
    <recommendedName>
        <fullName evidence="5">DUF2637 domain-containing protein</fullName>
    </recommendedName>
</protein>
<feature type="compositionally biased region" description="Low complexity" evidence="1">
    <location>
        <begin position="273"/>
        <end position="291"/>
    </location>
</feature>
<organism evidence="3 4">
    <name type="scientific">Marinactinospora thermotolerans DSM 45154</name>
    <dbReference type="NCBI Taxonomy" id="1122192"/>
    <lineage>
        <taxon>Bacteria</taxon>
        <taxon>Bacillati</taxon>
        <taxon>Actinomycetota</taxon>
        <taxon>Actinomycetes</taxon>
        <taxon>Streptosporangiales</taxon>
        <taxon>Nocardiopsidaceae</taxon>
        <taxon>Marinactinospora</taxon>
    </lineage>
</organism>
<evidence type="ECO:0000256" key="1">
    <source>
        <dbReference type="SAM" id="MobiDB-lite"/>
    </source>
</evidence>
<feature type="transmembrane region" description="Helical" evidence="2">
    <location>
        <begin position="94"/>
        <end position="113"/>
    </location>
</feature>
<proteinExistence type="predicted"/>
<reference evidence="3 4" key="1">
    <citation type="submission" date="2017-02" db="EMBL/GenBank/DDBJ databases">
        <authorList>
            <person name="Peterson S.W."/>
        </authorList>
    </citation>
    <scope>NUCLEOTIDE SEQUENCE [LARGE SCALE GENOMIC DNA]</scope>
    <source>
        <strain evidence="3 4">DSM 45154</strain>
    </source>
</reference>
<keyword evidence="4" id="KW-1185">Reference proteome</keyword>
<feature type="region of interest" description="Disordered" evidence="1">
    <location>
        <begin position="163"/>
        <end position="357"/>
    </location>
</feature>
<dbReference type="EMBL" id="FUWS01000003">
    <property type="protein sequence ID" value="SJZ72121.1"/>
    <property type="molecule type" value="Genomic_DNA"/>
</dbReference>
<dbReference type="Proteomes" id="UP000190637">
    <property type="component" value="Unassembled WGS sequence"/>
</dbReference>
<sequence>MAAHTSSKPPADRPAERGSRSGSRVGAIALAGIAVLVIAASAILLSYNGIYQIALQGNIDPPLAHVFPGVFTLLLLVAFWTTYLLRDAPRAQRIWVDLLILLLILLAAAASALRSLDYRLLEPVAVVVVAGAPWLALLIAFRLWLWIIAHLRGEIPARARVEDPVAEDPGHPVSWEEEPTRSMAHPGRSVRVAPPHEHTGPAGSDPRDNDDTVPLPVVEEGPERDTAPSVDGDRTRPAPGGARGTDDLPRRRPGGDNPIKRAADPVPAPVPAPARDAGTAPPVDGVDDGFVPDPPIDDPAGDESYSEGSDAPAPAHPPTPELRKRAMVLKPRRTVPEGVPPEPPSGRVRSEPTPPGG</sequence>
<feature type="transmembrane region" description="Helical" evidence="2">
    <location>
        <begin position="25"/>
        <end position="45"/>
    </location>
</feature>